<dbReference type="EMBL" id="QXIS01000012">
    <property type="protein sequence ID" value="RIE06452.1"/>
    <property type="molecule type" value="Genomic_DNA"/>
</dbReference>
<evidence type="ECO:0008006" key="4">
    <source>
        <dbReference type="Google" id="ProtNLM"/>
    </source>
</evidence>
<feature type="chain" id="PRO_5017440370" description="Sortilin N-terminal domain-containing protein" evidence="1">
    <location>
        <begin position="40"/>
        <end position="152"/>
    </location>
</feature>
<sequence>MKQLRTQKWVTCLSVMLILVLCLALSLSSALVRAPAVQAAETDTWIQVPLYGGPVSVLAINPKVPSTLYTSTGTQVFRSTDGGDMWTALNTSFATTSSPVTALVIDPVTPSILYAGTYGSGVFRSADSGDTWEPVNAWLTDTGKSDRWEGGH</sequence>
<organism evidence="2 3">
    <name type="scientific">Candidatus Cryosericum terrychapinii</name>
    <dbReference type="NCBI Taxonomy" id="2290919"/>
    <lineage>
        <taxon>Bacteria</taxon>
        <taxon>Pseudomonadati</taxon>
        <taxon>Caldisericota/Cryosericota group</taxon>
        <taxon>Candidatus Cryosericota</taxon>
        <taxon>Candidatus Cryosericia</taxon>
        <taxon>Candidatus Cryosericales</taxon>
        <taxon>Candidatus Cryosericaceae</taxon>
        <taxon>Candidatus Cryosericum</taxon>
    </lineage>
</organism>
<dbReference type="AlphaFoldDB" id="A0A398CUV8"/>
<dbReference type="OrthoDB" id="9757809at2"/>
<dbReference type="InterPro" id="IPR052025">
    <property type="entry name" value="Xyloglucanase_GH74"/>
</dbReference>
<comment type="caution">
    <text evidence="2">The sequence shown here is derived from an EMBL/GenBank/DDBJ whole genome shotgun (WGS) entry which is preliminary data.</text>
</comment>
<gene>
    <name evidence="2" type="ORF">SMC7_02265</name>
</gene>
<dbReference type="GO" id="GO:0010411">
    <property type="term" value="P:xyloglucan metabolic process"/>
    <property type="evidence" value="ECO:0007669"/>
    <property type="project" value="TreeGrafter"/>
</dbReference>
<protein>
    <recommendedName>
        <fullName evidence="4">Sortilin N-terminal domain-containing protein</fullName>
    </recommendedName>
</protein>
<dbReference type="PANTHER" id="PTHR43739:SF5">
    <property type="entry name" value="EXO-ALPHA-SIALIDASE"/>
    <property type="match status" value="1"/>
</dbReference>
<evidence type="ECO:0000313" key="2">
    <source>
        <dbReference type="EMBL" id="RIE06452.1"/>
    </source>
</evidence>
<dbReference type="PANTHER" id="PTHR43739">
    <property type="entry name" value="XYLOGLUCANASE (EUROFUNG)"/>
    <property type="match status" value="1"/>
</dbReference>
<keyword evidence="3" id="KW-1185">Reference proteome</keyword>
<evidence type="ECO:0000313" key="3">
    <source>
        <dbReference type="Proteomes" id="UP000266328"/>
    </source>
</evidence>
<evidence type="ECO:0000256" key="1">
    <source>
        <dbReference type="SAM" id="SignalP"/>
    </source>
</evidence>
<name>A0A398CUV8_9BACT</name>
<dbReference type="Proteomes" id="UP000266328">
    <property type="component" value="Unassembled WGS sequence"/>
</dbReference>
<dbReference type="InterPro" id="IPR015943">
    <property type="entry name" value="WD40/YVTN_repeat-like_dom_sf"/>
</dbReference>
<feature type="signal peptide" evidence="1">
    <location>
        <begin position="1"/>
        <end position="39"/>
    </location>
</feature>
<dbReference type="RefSeq" id="WP_119088760.1">
    <property type="nucleotide sequence ID" value="NZ_QXIS01000012.1"/>
</dbReference>
<proteinExistence type="predicted"/>
<accession>A0A398CUV8</accession>
<dbReference type="Gene3D" id="2.130.10.10">
    <property type="entry name" value="YVTN repeat-like/Quinoprotein amine dehydrogenase"/>
    <property type="match status" value="1"/>
</dbReference>
<keyword evidence="1" id="KW-0732">Signal</keyword>
<dbReference type="SUPFAM" id="SSF110296">
    <property type="entry name" value="Oligoxyloglucan reducing end-specific cellobiohydrolase"/>
    <property type="match status" value="1"/>
</dbReference>
<reference evidence="2 3" key="1">
    <citation type="submission" date="2018-09" db="EMBL/GenBank/DDBJ databases">
        <title>Discovery and Ecogenomic Context for Candidatus Cryosericales, a Global Caldiserica Order Active in Thawing Permafrost.</title>
        <authorList>
            <person name="Martinez M.A."/>
            <person name="Woodcroft B.J."/>
            <person name="Ignacio Espinoza J.C."/>
            <person name="Zayed A."/>
            <person name="Singleton C.M."/>
            <person name="Boyd J."/>
            <person name="Li Y.-F."/>
            <person name="Purvine S."/>
            <person name="Maughan H."/>
            <person name="Hodgkins S.B."/>
            <person name="Anderson D."/>
            <person name="Sederholm M."/>
            <person name="Temperton B."/>
            <person name="Saleska S.R."/>
            <person name="Tyson G.W."/>
            <person name="Rich V.I."/>
        </authorList>
    </citation>
    <scope>NUCLEOTIDE SEQUENCE [LARGE SCALE GENOMIC DNA]</scope>
    <source>
        <strain evidence="2 3">SMC7</strain>
    </source>
</reference>